<evidence type="ECO:0000313" key="13">
    <source>
        <dbReference type="Proteomes" id="UP000886885"/>
    </source>
</evidence>
<evidence type="ECO:0000256" key="6">
    <source>
        <dbReference type="ARBA" id="ARBA00022692"/>
    </source>
</evidence>
<accession>A0A8X8DKW8</accession>
<feature type="transmembrane region" description="Helical" evidence="10">
    <location>
        <begin position="284"/>
        <end position="313"/>
    </location>
</feature>
<keyword evidence="7" id="KW-0201">Cytochrome c-type biogenesis</keyword>
<evidence type="ECO:0000256" key="3">
    <source>
        <dbReference type="ARBA" id="ARBA00006143"/>
    </source>
</evidence>
<reference evidence="12" key="1">
    <citation type="journal article" date="2020" name="bioRxiv">
        <title>Hybrid origin of Populus tomentosa Carr. identified through genome sequencing and phylogenomic analysis.</title>
        <authorList>
            <person name="An X."/>
            <person name="Gao K."/>
            <person name="Chen Z."/>
            <person name="Li J."/>
            <person name="Yang X."/>
            <person name="Yang X."/>
            <person name="Zhou J."/>
            <person name="Guo T."/>
            <person name="Zhao T."/>
            <person name="Huang S."/>
            <person name="Miao D."/>
            <person name="Khan W.U."/>
            <person name="Rao P."/>
            <person name="Ye M."/>
            <person name="Lei B."/>
            <person name="Liao W."/>
            <person name="Wang J."/>
            <person name="Ji L."/>
            <person name="Li Y."/>
            <person name="Guo B."/>
            <person name="Mustafa N.S."/>
            <person name="Li S."/>
            <person name="Yun Q."/>
            <person name="Keller S.R."/>
            <person name="Mao J."/>
            <person name="Zhang R."/>
            <person name="Strauss S.H."/>
        </authorList>
    </citation>
    <scope>NUCLEOTIDE SEQUENCE</scope>
    <source>
        <strain evidence="12">GM15</strain>
        <tissue evidence="12">Leaf</tissue>
    </source>
</reference>
<dbReference type="OrthoDB" id="40974at2759"/>
<evidence type="ECO:0000256" key="8">
    <source>
        <dbReference type="ARBA" id="ARBA00022989"/>
    </source>
</evidence>
<evidence type="ECO:0000256" key="5">
    <source>
        <dbReference type="ARBA" id="ARBA00022640"/>
    </source>
</evidence>
<keyword evidence="13" id="KW-1185">Reference proteome</keyword>
<comment type="caution">
    <text evidence="12">The sequence shown here is derived from an EMBL/GenBank/DDBJ whole genome shotgun (WGS) entry which is preliminary data.</text>
</comment>
<dbReference type="GO" id="GO:0017004">
    <property type="term" value="P:cytochrome complex assembly"/>
    <property type="evidence" value="ECO:0007669"/>
    <property type="project" value="UniProtKB-KW"/>
</dbReference>
<evidence type="ECO:0000256" key="10">
    <source>
        <dbReference type="SAM" id="Phobius"/>
    </source>
</evidence>
<comment type="similarity">
    <text evidence="3">Belongs to the DsbD family.</text>
</comment>
<evidence type="ECO:0000256" key="1">
    <source>
        <dbReference type="ARBA" id="ARBA00004141"/>
    </source>
</evidence>
<feature type="transmembrane region" description="Helical" evidence="10">
    <location>
        <begin position="243"/>
        <end position="264"/>
    </location>
</feature>
<feature type="transmembrane region" description="Helical" evidence="10">
    <location>
        <begin position="166"/>
        <end position="190"/>
    </location>
</feature>
<feature type="transmembrane region" description="Helical" evidence="10">
    <location>
        <begin position="325"/>
        <end position="346"/>
    </location>
</feature>
<protein>
    <recommendedName>
        <fullName evidence="11">Cytochrome C biogenesis protein transmembrane domain-containing protein</fullName>
    </recommendedName>
</protein>
<evidence type="ECO:0000256" key="2">
    <source>
        <dbReference type="ARBA" id="ARBA00004229"/>
    </source>
</evidence>
<dbReference type="EMBL" id="JAAWWB010000001">
    <property type="protein sequence ID" value="KAG6793883.1"/>
    <property type="molecule type" value="Genomic_DNA"/>
</dbReference>
<evidence type="ECO:0000256" key="9">
    <source>
        <dbReference type="ARBA" id="ARBA00023136"/>
    </source>
</evidence>
<dbReference type="GO" id="GO:0016020">
    <property type="term" value="C:membrane"/>
    <property type="evidence" value="ECO:0007669"/>
    <property type="project" value="UniProtKB-SubCell"/>
</dbReference>
<organism evidence="12 13">
    <name type="scientific">Populus tomentosa</name>
    <name type="common">Chinese white poplar</name>
    <dbReference type="NCBI Taxonomy" id="118781"/>
    <lineage>
        <taxon>Eukaryota</taxon>
        <taxon>Viridiplantae</taxon>
        <taxon>Streptophyta</taxon>
        <taxon>Embryophyta</taxon>
        <taxon>Tracheophyta</taxon>
        <taxon>Spermatophyta</taxon>
        <taxon>Magnoliopsida</taxon>
        <taxon>eudicotyledons</taxon>
        <taxon>Gunneridae</taxon>
        <taxon>Pentapetalae</taxon>
        <taxon>rosids</taxon>
        <taxon>fabids</taxon>
        <taxon>Malpighiales</taxon>
        <taxon>Salicaceae</taxon>
        <taxon>Saliceae</taxon>
        <taxon>Populus</taxon>
    </lineage>
</organism>
<evidence type="ECO:0000313" key="12">
    <source>
        <dbReference type="EMBL" id="KAG6793883.1"/>
    </source>
</evidence>
<keyword evidence="9 10" id="KW-0472">Membrane</keyword>
<name>A0A8X8DKW8_POPTO</name>
<dbReference type="AlphaFoldDB" id="A0A8X8DKW8"/>
<evidence type="ECO:0000259" key="11">
    <source>
        <dbReference type="Pfam" id="PF02683"/>
    </source>
</evidence>
<gene>
    <name evidence="12" type="ORF">POTOM_003107</name>
</gene>
<feature type="domain" description="Cytochrome C biogenesis protein transmembrane" evidence="11">
    <location>
        <begin position="165"/>
        <end position="346"/>
    </location>
</feature>
<dbReference type="InterPro" id="IPR003834">
    <property type="entry name" value="Cyt_c_assmbl_TM_dom"/>
</dbReference>
<dbReference type="PANTHER" id="PTHR31272:SF6">
    <property type="entry name" value="CYTOCHROME C-TYPE BIOGENESIS CCDA-LIKE CHLOROPLASTIC PROTEIN"/>
    <property type="match status" value="1"/>
</dbReference>
<keyword evidence="4" id="KW-0150">Chloroplast</keyword>
<proteinExistence type="inferred from homology"/>
<keyword evidence="5" id="KW-0934">Plastid</keyword>
<dbReference type="Proteomes" id="UP000886885">
    <property type="component" value="Chromosome 1A"/>
</dbReference>
<dbReference type="Pfam" id="PF02683">
    <property type="entry name" value="DsbD_TM"/>
    <property type="match status" value="1"/>
</dbReference>
<dbReference type="InterPro" id="IPR051790">
    <property type="entry name" value="Cytochrome_c-biogenesis_DsbD"/>
</dbReference>
<feature type="transmembrane region" description="Helical" evidence="10">
    <location>
        <begin position="358"/>
        <end position="376"/>
    </location>
</feature>
<feature type="transmembrane region" description="Helical" evidence="10">
    <location>
        <begin position="210"/>
        <end position="231"/>
    </location>
</feature>
<evidence type="ECO:0000256" key="7">
    <source>
        <dbReference type="ARBA" id="ARBA00022748"/>
    </source>
</evidence>
<dbReference type="PANTHER" id="PTHR31272">
    <property type="entry name" value="CYTOCHROME C-TYPE BIOGENESIS PROTEIN HI_1454-RELATED"/>
    <property type="match status" value="1"/>
</dbReference>
<sequence>MSMLINYCATYCCVNQGRNNGKHKAPIRMSSKSSKTEEDFVSLSKKDRNCSLRINTIISSIAVSNLVAIDMAKAVTLDKVLVVHVEHVDLIEFLNIETFEEFISNLVAIDMAKAVTLDKVLEEAASVYTLADGSIGDWFGGFLYSSGQQANEAVQDQLSALSFTSLAVIFGAGLVTSLSPCTLSVLPLTLGYIGAFGSGKSRAEIVGDSVAFALGLATTLALLGIAASFAGKTYGQIGQGLPLAASGLAVIMGLNLLEIIELQLPSFFNNFDPRAAAANFPSSVQAYLAGLTFALAASPCSTPVLATLLGYVAASKDPVVGGSLLLTYTTGYVAPLLLAASFAGALQSLLSFRKFSAWINPMSGALLLGGGLYTFLDRLFPPTMAM</sequence>
<keyword evidence="6 10" id="KW-0812">Transmembrane</keyword>
<comment type="subcellular location">
    <subcellularLocation>
        <location evidence="1">Membrane</location>
        <topology evidence="1">Multi-pass membrane protein</topology>
    </subcellularLocation>
    <subcellularLocation>
        <location evidence="2">Plastid</location>
        <location evidence="2">Chloroplast</location>
    </subcellularLocation>
</comment>
<keyword evidence="8 10" id="KW-1133">Transmembrane helix</keyword>
<dbReference type="GO" id="GO:0009507">
    <property type="term" value="C:chloroplast"/>
    <property type="evidence" value="ECO:0007669"/>
    <property type="project" value="UniProtKB-SubCell"/>
</dbReference>
<evidence type="ECO:0000256" key="4">
    <source>
        <dbReference type="ARBA" id="ARBA00022528"/>
    </source>
</evidence>